<dbReference type="Proteomes" id="UP000887013">
    <property type="component" value="Unassembled WGS sequence"/>
</dbReference>
<accession>A0A8X6U674</accession>
<dbReference type="InterPro" id="IPR013087">
    <property type="entry name" value="Znf_C2H2_type"/>
</dbReference>
<gene>
    <name evidence="3" type="ORF">NPIL_354161</name>
</gene>
<proteinExistence type="predicted"/>
<dbReference type="SMART" id="SM00355">
    <property type="entry name" value="ZnF_C2H2"/>
    <property type="match status" value="2"/>
</dbReference>
<evidence type="ECO:0000256" key="1">
    <source>
        <dbReference type="SAM" id="MobiDB-lite"/>
    </source>
</evidence>
<name>A0A8X6U674_NEPPI</name>
<evidence type="ECO:0000313" key="4">
    <source>
        <dbReference type="Proteomes" id="UP000887013"/>
    </source>
</evidence>
<feature type="non-terminal residue" evidence="3">
    <location>
        <position position="554"/>
    </location>
</feature>
<evidence type="ECO:0000313" key="3">
    <source>
        <dbReference type="EMBL" id="GFT95825.1"/>
    </source>
</evidence>
<dbReference type="EMBL" id="BMAW01121816">
    <property type="protein sequence ID" value="GFT95825.1"/>
    <property type="molecule type" value="Genomic_DNA"/>
</dbReference>
<reference evidence="3" key="1">
    <citation type="submission" date="2020-08" db="EMBL/GenBank/DDBJ databases">
        <title>Multicomponent nature underlies the extraordinary mechanical properties of spider dragline silk.</title>
        <authorList>
            <person name="Kono N."/>
            <person name="Nakamura H."/>
            <person name="Mori M."/>
            <person name="Yoshida Y."/>
            <person name="Ohtoshi R."/>
            <person name="Malay A.D."/>
            <person name="Moran D.A.P."/>
            <person name="Tomita M."/>
            <person name="Numata K."/>
            <person name="Arakawa K."/>
        </authorList>
    </citation>
    <scope>NUCLEOTIDE SEQUENCE</scope>
</reference>
<evidence type="ECO:0000259" key="2">
    <source>
        <dbReference type="PROSITE" id="PS00028"/>
    </source>
</evidence>
<feature type="compositionally biased region" description="Polar residues" evidence="1">
    <location>
        <begin position="1"/>
        <end position="18"/>
    </location>
</feature>
<feature type="domain" description="C2H2-type" evidence="2">
    <location>
        <begin position="45"/>
        <end position="65"/>
    </location>
</feature>
<feature type="compositionally biased region" description="Low complexity" evidence="1">
    <location>
        <begin position="513"/>
        <end position="522"/>
    </location>
</feature>
<comment type="caution">
    <text evidence="3">The sequence shown here is derived from an EMBL/GenBank/DDBJ whole genome shotgun (WGS) entry which is preliminary data.</text>
</comment>
<feature type="region of interest" description="Disordered" evidence="1">
    <location>
        <begin position="502"/>
        <end position="542"/>
    </location>
</feature>
<feature type="compositionally biased region" description="Basic and acidic residues" evidence="1">
    <location>
        <begin position="502"/>
        <end position="512"/>
    </location>
</feature>
<feature type="region of interest" description="Disordered" evidence="1">
    <location>
        <begin position="1"/>
        <end position="23"/>
    </location>
</feature>
<feature type="region of interest" description="Disordered" evidence="1">
    <location>
        <begin position="200"/>
        <end position="223"/>
    </location>
</feature>
<protein>
    <recommendedName>
        <fullName evidence="2">C2H2-type domain-containing protein</fullName>
    </recommendedName>
</protein>
<dbReference type="PROSITE" id="PS00028">
    <property type="entry name" value="ZINC_FINGER_C2H2_1"/>
    <property type="match status" value="1"/>
</dbReference>
<feature type="compositionally biased region" description="Polar residues" evidence="1">
    <location>
        <begin position="202"/>
        <end position="223"/>
    </location>
</feature>
<keyword evidence="4" id="KW-1185">Reference proteome</keyword>
<dbReference type="AlphaFoldDB" id="A0A8X6U674"/>
<sequence length="554" mass="60778">MSDKTPTNLSSTGSQEPKSITPIALRTRRCQTQVSFFKAAQLKHCKICPSTFSTISKLRAHVINHKPNTKRRKVIEAIDFILKNSGKHHPSPTCSKPKLESAPKNLFQKFQKLFPDTCRQAIDASNQTNIPAVKNSLSSHDSTLKNSPSNSFPLEAIPDEINRCLSEILDSVVHNNHDNSFTPASSSILHEDLLLSTSSSSNESMTGFLRTSTPALTSSNSPPLHPSTISSIACLVQEQTSSNSPTQKSHSSDTSIQESFCQDQYFITPENERIHFQAPPIIVPASTSSQVINPIIFSKNTALPSIDNELLRNSPLSNKFPAISSHQEISPIINIENPIPSKINNDVQLNSFSQNSLSITTSPPEIDIKNSIPTPTDNEISILDIILTNSQESLDTEAVVNSSPPLEVPHDASNFNNSGNVLPEEVSFHSAAAQGFCKICHKTLQLENLLQHLHIHKPGPLRAKCLKGFRSAFPPSKLPKKKPAPSFAQKISTIEQTFREKFPDLPIFKDPDSSSNSSSDESILLEKMDSPPTGPPPISPFKKDLYSRVVKKGL</sequence>
<organism evidence="3 4">
    <name type="scientific">Nephila pilipes</name>
    <name type="common">Giant wood spider</name>
    <name type="synonym">Nephila maculata</name>
    <dbReference type="NCBI Taxonomy" id="299642"/>
    <lineage>
        <taxon>Eukaryota</taxon>
        <taxon>Metazoa</taxon>
        <taxon>Ecdysozoa</taxon>
        <taxon>Arthropoda</taxon>
        <taxon>Chelicerata</taxon>
        <taxon>Arachnida</taxon>
        <taxon>Araneae</taxon>
        <taxon>Araneomorphae</taxon>
        <taxon>Entelegynae</taxon>
        <taxon>Araneoidea</taxon>
        <taxon>Nephilidae</taxon>
        <taxon>Nephila</taxon>
    </lineage>
</organism>